<keyword evidence="8 14" id="KW-1133">Transmembrane helix</keyword>
<dbReference type="PRINTS" id="PR00344">
    <property type="entry name" value="BCTRLSENSOR"/>
</dbReference>
<feature type="transmembrane region" description="Helical" evidence="14">
    <location>
        <begin position="351"/>
        <end position="372"/>
    </location>
</feature>
<keyword evidence="4" id="KW-1003">Cell membrane</keyword>
<evidence type="ECO:0000259" key="17">
    <source>
        <dbReference type="PROSITE" id="PS50113"/>
    </source>
</evidence>
<dbReference type="InterPro" id="IPR003594">
    <property type="entry name" value="HATPase_dom"/>
</dbReference>
<dbReference type="PROSITE" id="PS50113">
    <property type="entry name" value="PAC"/>
    <property type="match status" value="1"/>
</dbReference>
<dbReference type="Gene3D" id="3.30.450.20">
    <property type="entry name" value="PAS domain"/>
    <property type="match status" value="3"/>
</dbReference>
<dbReference type="Pfam" id="PF08269">
    <property type="entry name" value="dCache_2"/>
    <property type="match status" value="1"/>
</dbReference>
<keyword evidence="9" id="KW-0902">Two-component regulatory system</keyword>
<comment type="catalytic activity">
    <reaction evidence="1">
        <text>ATP + protein L-histidine = ADP + protein N-phospho-L-histidine.</text>
        <dbReference type="EC" id="2.7.13.3"/>
    </reaction>
</comment>
<dbReference type="SMART" id="SM01049">
    <property type="entry name" value="Cache_2"/>
    <property type="match status" value="1"/>
</dbReference>
<evidence type="ECO:0000256" key="11">
    <source>
        <dbReference type="ARBA" id="ARBA00023136"/>
    </source>
</evidence>
<evidence type="ECO:0000256" key="4">
    <source>
        <dbReference type="ARBA" id="ARBA00022475"/>
    </source>
</evidence>
<evidence type="ECO:0000256" key="12">
    <source>
        <dbReference type="ARBA" id="ARBA00058004"/>
    </source>
</evidence>
<evidence type="ECO:0000256" key="10">
    <source>
        <dbReference type="ARBA" id="ARBA00023026"/>
    </source>
</evidence>
<keyword evidence="6 14" id="KW-0812">Transmembrane</keyword>
<dbReference type="OrthoDB" id="5290456at2"/>
<dbReference type="Pfam" id="PF00512">
    <property type="entry name" value="HisKA"/>
    <property type="match status" value="1"/>
</dbReference>
<keyword evidence="10" id="KW-0843">Virulence</keyword>
<sequence>MKLVPDEKTLPRLHLVGTLAIVLLLVLLLAGLFAWQGWRSHRQALHNIEHAAQLQIQARLAAEMDSVLGVIDFTREQTEAAFRRSLVDQVDAAFGVIEALHARESTRRSAPEVQRLILETLRPVRFFEGRGYYFVNDMQGRIRLLPNSPEREGLLEHDNRDDKGQPIMGRLIEAARQPPGQGWARYRWYPLGQPSQMKDKLSYVRHFAPYDWLIGTGDYLEYWQDYRRQEALERLRSTRFGRNGYVAVASFEGKTLILPSTPDFEGRHYSELPSQQAEVVERIIALARAGGGFLSYDWTDPANGQLRRKTALVKGYTPWGWVLTVTMFDDELMAPVARELAQQQLLGREQLLGLLYVLLATGLLAVTGSLLFSRWSGRLFRDYHQRNLEQQQALREGELKLRTILDSIDAAIFIKGTDFRYRYANRKACEDLGRPLCDIVGREDAELVEPAQARQVRASDQLVFAQGERVESEWVHEIGGRLLARATVKLPLRDVNGSIYALCGVATDISERKRVEAVLAQARDAAEAANRAKSDFLSNVSHELRTPLNAILGMLHLAAQSALSPQQQGYLQQAQRSGRQLHDIIVDMLDYASLDRGRLQLQSSAFVLGEWLGLLALRTAGDAAAKGLDFAFGIDAGVPVQLVGDPQRLGQALQHYLGNAIKFTERGSIALQVSLCQLDPEAVQLRFAVSDTGIGLDEPQRERLFRHFEPGDASTTRRHGGAGLGLVLVKQLAALMGGEVGCDSQPGRGSTFWLTVWLGLADSQGGGGLEAACRWQQQSPALEAAEAVERAETRAEPAGTAQPADDAQWPPLRERLLELLRHDDVDSLLLFEQQEALLRAVLGPDFRALAHAMRQYDFPAALELLQRR</sequence>
<evidence type="ECO:0000256" key="2">
    <source>
        <dbReference type="ARBA" id="ARBA00004651"/>
    </source>
</evidence>
<evidence type="ECO:0000256" key="5">
    <source>
        <dbReference type="ARBA" id="ARBA00022553"/>
    </source>
</evidence>
<dbReference type="InterPro" id="IPR004010">
    <property type="entry name" value="Double_Cache_2"/>
</dbReference>
<dbReference type="GO" id="GO:0000155">
    <property type="term" value="F:phosphorelay sensor kinase activity"/>
    <property type="evidence" value="ECO:0007669"/>
    <property type="project" value="InterPro"/>
</dbReference>
<keyword evidence="7" id="KW-0732">Signal</keyword>
<dbReference type="CDD" id="cd16922">
    <property type="entry name" value="HATPase_EvgS-ArcB-TorS-like"/>
    <property type="match status" value="1"/>
</dbReference>
<feature type="transmembrane region" description="Helical" evidence="14">
    <location>
        <begin position="12"/>
        <end position="35"/>
    </location>
</feature>
<dbReference type="InterPro" id="IPR003661">
    <property type="entry name" value="HisK_dim/P_dom"/>
</dbReference>
<dbReference type="InterPro" id="IPR036890">
    <property type="entry name" value="HATPase_C_sf"/>
</dbReference>
<dbReference type="SMART" id="SM00387">
    <property type="entry name" value="HATPase_c"/>
    <property type="match status" value="1"/>
</dbReference>
<dbReference type="FunFam" id="3.30.565.10:FF:000010">
    <property type="entry name" value="Sensor histidine kinase RcsC"/>
    <property type="match status" value="1"/>
</dbReference>
<evidence type="ECO:0000256" key="6">
    <source>
        <dbReference type="ARBA" id="ARBA00022692"/>
    </source>
</evidence>
<dbReference type="InterPro" id="IPR036097">
    <property type="entry name" value="HisK_dim/P_sf"/>
</dbReference>
<evidence type="ECO:0000256" key="9">
    <source>
        <dbReference type="ARBA" id="ARBA00023012"/>
    </source>
</evidence>
<dbReference type="AlphaFoldDB" id="A0A2S9K249"/>
<dbReference type="Gene3D" id="3.30.565.10">
    <property type="entry name" value="Histidine kinase-like ATPase, C-terminal domain"/>
    <property type="match status" value="1"/>
</dbReference>
<dbReference type="InterPro" id="IPR013656">
    <property type="entry name" value="PAS_4"/>
</dbReference>
<keyword evidence="19" id="KW-1185">Reference proteome</keyword>
<dbReference type="RefSeq" id="WP_105749252.1">
    <property type="nucleotide sequence ID" value="NZ_PVLQ01000064.1"/>
</dbReference>
<evidence type="ECO:0000256" key="7">
    <source>
        <dbReference type="ARBA" id="ARBA00022729"/>
    </source>
</evidence>
<dbReference type="SMART" id="SM00388">
    <property type="entry name" value="HisKA"/>
    <property type="match status" value="1"/>
</dbReference>
<dbReference type="SMART" id="SM00091">
    <property type="entry name" value="PAS"/>
    <property type="match status" value="1"/>
</dbReference>
<evidence type="ECO:0000313" key="18">
    <source>
        <dbReference type="EMBL" id="PRD64533.1"/>
    </source>
</evidence>
<organism evidence="18 19">
    <name type="scientific">Malikia granosa</name>
    <dbReference type="NCBI Taxonomy" id="263067"/>
    <lineage>
        <taxon>Bacteria</taxon>
        <taxon>Pseudomonadati</taxon>
        <taxon>Pseudomonadota</taxon>
        <taxon>Betaproteobacteria</taxon>
        <taxon>Burkholderiales</taxon>
        <taxon>Comamonadaceae</taxon>
        <taxon>Malikia</taxon>
    </lineage>
</organism>
<dbReference type="Gene3D" id="1.10.287.130">
    <property type="match status" value="1"/>
</dbReference>
<dbReference type="PROSITE" id="PS50112">
    <property type="entry name" value="PAS"/>
    <property type="match status" value="1"/>
</dbReference>
<protein>
    <recommendedName>
        <fullName evidence="13">Virulence sensor protein BvgS</fullName>
        <ecNumber evidence="3">2.7.13.3</ecNumber>
    </recommendedName>
</protein>
<dbReference type="Pfam" id="PF08448">
    <property type="entry name" value="PAS_4"/>
    <property type="match status" value="1"/>
</dbReference>
<dbReference type="PROSITE" id="PS50109">
    <property type="entry name" value="HIS_KIN"/>
    <property type="match status" value="1"/>
</dbReference>
<comment type="caution">
    <text evidence="18">The sequence shown here is derived from an EMBL/GenBank/DDBJ whole genome shotgun (WGS) entry which is preliminary data.</text>
</comment>
<feature type="domain" description="PAS" evidence="16">
    <location>
        <begin position="397"/>
        <end position="467"/>
    </location>
</feature>
<dbReference type="InterPro" id="IPR000700">
    <property type="entry name" value="PAS-assoc_C"/>
</dbReference>
<keyword evidence="11 14" id="KW-0472">Membrane</keyword>
<evidence type="ECO:0000256" key="13">
    <source>
        <dbReference type="ARBA" id="ARBA00070152"/>
    </source>
</evidence>
<dbReference type="InterPro" id="IPR035965">
    <property type="entry name" value="PAS-like_dom_sf"/>
</dbReference>
<name>A0A2S9K249_9BURK</name>
<dbReference type="InterPro" id="IPR005467">
    <property type="entry name" value="His_kinase_dom"/>
</dbReference>
<evidence type="ECO:0000256" key="8">
    <source>
        <dbReference type="ARBA" id="ARBA00022989"/>
    </source>
</evidence>
<dbReference type="CDD" id="cd00130">
    <property type="entry name" value="PAS"/>
    <property type="match status" value="1"/>
</dbReference>
<evidence type="ECO:0000256" key="1">
    <source>
        <dbReference type="ARBA" id="ARBA00000085"/>
    </source>
</evidence>
<accession>A0A2S9K249</accession>
<feature type="domain" description="PAC" evidence="17">
    <location>
        <begin position="468"/>
        <end position="521"/>
    </location>
</feature>
<evidence type="ECO:0000259" key="15">
    <source>
        <dbReference type="PROSITE" id="PS50109"/>
    </source>
</evidence>
<comment type="function">
    <text evidence="12">Member of the two-component regulatory system BvgS/BvgA. Phosphorylates BvgA via a four-step phosphorelay in response to environmental signals.</text>
</comment>
<dbReference type="Pfam" id="PF02518">
    <property type="entry name" value="HATPase_c"/>
    <property type="match status" value="1"/>
</dbReference>
<dbReference type="CDD" id="cd00082">
    <property type="entry name" value="HisKA"/>
    <property type="match status" value="1"/>
</dbReference>
<dbReference type="InterPro" id="IPR004358">
    <property type="entry name" value="Sig_transdc_His_kin-like_C"/>
</dbReference>
<proteinExistence type="predicted"/>
<dbReference type="SUPFAM" id="SSF47384">
    <property type="entry name" value="Homodimeric domain of signal transducing histidine kinase"/>
    <property type="match status" value="1"/>
</dbReference>
<dbReference type="EC" id="2.7.13.3" evidence="3"/>
<comment type="subcellular location">
    <subcellularLocation>
        <location evidence="2">Cell membrane</location>
        <topology evidence="2">Multi-pass membrane protein</topology>
    </subcellularLocation>
</comment>
<dbReference type="GO" id="GO:0005886">
    <property type="term" value="C:plasma membrane"/>
    <property type="evidence" value="ECO:0007669"/>
    <property type="project" value="UniProtKB-SubCell"/>
</dbReference>
<dbReference type="NCBIfam" id="TIGR00229">
    <property type="entry name" value="sensory_box"/>
    <property type="match status" value="1"/>
</dbReference>
<keyword evidence="5" id="KW-0597">Phosphoprotein</keyword>
<feature type="domain" description="Histidine kinase" evidence="15">
    <location>
        <begin position="539"/>
        <end position="760"/>
    </location>
</feature>
<evidence type="ECO:0000256" key="3">
    <source>
        <dbReference type="ARBA" id="ARBA00012438"/>
    </source>
</evidence>
<dbReference type="PANTHER" id="PTHR45339">
    <property type="entry name" value="HYBRID SIGNAL TRANSDUCTION HISTIDINE KINASE J"/>
    <property type="match status" value="1"/>
</dbReference>
<dbReference type="EMBL" id="PVLQ01000064">
    <property type="protein sequence ID" value="PRD64533.1"/>
    <property type="molecule type" value="Genomic_DNA"/>
</dbReference>
<dbReference type="InterPro" id="IPR033480">
    <property type="entry name" value="sCache_2"/>
</dbReference>
<dbReference type="PANTHER" id="PTHR45339:SF5">
    <property type="entry name" value="HISTIDINE KINASE"/>
    <property type="match status" value="1"/>
</dbReference>
<dbReference type="SUPFAM" id="SSF55785">
    <property type="entry name" value="PYP-like sensor domain (PAS domain)"/>
    <property type="match status" value="1"/>
</dbReference>
<evidence type="ECO:0000259" key="16">
    <source>
        <dbReference type="PROSITE" id="PS50112"/>
    </source>
</evidence>
<dbReference type="Proteomes" id="UP000238589">
    <property type="component" value="Unassembled WGS sequence"/>
</dbReference>
<evidence type="ECO:0000256" key="14">
    <source>
        <dbReference type="SAM" id="Phobius"/>
    </source>
</evidence>
<evidence type="ECO:0000313" key="19">
    <source>
        <dbReference type="Proteomes" id="UP000238589"/>
    </source>
</evidence>
<dbReference type="SUPFAM" id="SSF55874">
    <property type="entry name" value="ATPase domain of HSP90 chaperone/DNA topoisomerase II/histidine kinase"/>
    <property type="match status" value="1"/>
</dbReference>
<dbReference type="InterPro" id="IPR000014">
    <property type="entry name" value="PAS"/>
</dbReference>
<gene>
    <name evidence="18" type="ORF">C6P64_14410</name>
</gene>
<reference evidence="18 19" key="1">
    <citation type="submission" date="2018-03" db="EMBL/GenBank/DDBJ databases">
        <title>Comparative genomics illustrates the genes involved in a hyperalkaliphilic mechanisms of Serpentinomonas isolated from highly-alkaline calcium-rich serpentinized springs.</title>
        <authorList>
            <person name="Suzuki S."/>
            <person name="Ishii S."/>
            <person name="Walworth N."/>
            <person name="Bird L."/>
            <person name="Kuenen J.G."/>
            <person name="Nealson K.H."/>
        </authorList>
    </citation>
    <scope>NUCLEOTIDE SEQUENCE [LARGE SCALE GENOMIC DNA]</scope>
    <source>
        <strain evidence="18 19">P1</strain>
    </source>
</reference>